<dbReference type="HOGENOM" id="CLU_011263_15_6_9"/>
<dbReference type="Proteomes" id="UP000018227">
    <property type="component" value="Unassembled WGS sequence"/>
</dbReference>
<dbReference type="InterPro" id="IPR015500">
    <property type="entry name" value="Peptidase_S8_subtilisin-rel"/>
</dbReference>
<feature type="domain" description="Peptidase S8/S53" evidence="8">
    <location>
        <begin position="112"/>
        <end position="386"/>
    </location>
</feature>
<dbReference type="GO" id="GO:0006508">
    <property type="term" value="P:proteolysis"/>
    <property type="evidence" value="ECO:0007669"/>
    <property type="project" value="UniProtKB-KW"/>
</dbReference>
<dbReference type="Gene3D" id="3.40.50.200">
    <property type="entry name" value="Peptidase S8/S53 domain"/>
    <property type="match status" value="1"/>
</dbReference>
<dbReference type="PROSITE" id="PS00138">
    <property type="entry name" value="SUBTILASE_SER"/>
    <property type="match status" value="1"/>
</dbReference>
<evidence type="ECO:0000259" key="8">
    <source>
        <dbReference type="Pfam" id="PF00082"/>
    </source>
</evidence>
<accession>V2Y428</accession>
<comment type="caution">
    <text evidence="9">The sequence shown here is derived from an EMBL/GenBank/DDBJ whole genome shotgun (WGS) entry which is preliminary data.</text>
</comment>
<evidence type="ECO:0000256" key="4">
    <source>
        <dbReference type="ARBA" id="ARBA00022825"/>
    </source>
</evidence>
<dbReference type="InterPro" id="IPR000209">
    <property type="entry name" value="Peptidase_S8/S53_dom"/>
</dbReference>
<dbReference type="InterPro" id="IPR036852">
    <property type="entry name" value="Peptidase_S8/S53_dom_sf"/>
</dbReference>
<dbReference type="InterPro" id="IPR023828">
    <property type="entry name" value="Peptidase_S8_Ser-AS"/>
</dbReference>
<dbReference type="PROSITE" id="PS51892">
    <property type="entry name" value="SUBTILASE"/>
    <property type="match status" value="1"/>
</dbReference>
<dbReference type="PRINTS" id="PR00723">
    <property type="entry name" value="SUBTILISIN"/>
</dbReference>
<evidence type="ECO:0000256" key="2">
    <source>
        <dbReference type="ARBA" id="ARBA00022670"/>
    </source>
</evidence>
<evidence type="ECO:0000313" key="9">
    <source>
        <dbReference type="EMBL" id="ESL03693.1"/>
    </source>
</evidence>
<keyword evidence="4 5" id="KW-0720">Serine protease</keyword>
<dbReference type="AlphaFoldDB" id="V2Y428"/>
<protein>
    <submittedName>
        <fullName evidence="9">Peptidase, S8/S53 family</fullName>
    </submittedName>
</protein>
<comment type="similarity">
    <text evidence="1 5 6">Belongs to the peptidase S8 family.</text>
</comment>
<feature type="active site" description="Charge relay system" evidence="5">
    <location>
        <position position="355"/>
    </location>
</feature>
<keyword evidence="3 5" id="KW-0378">Hydrolase</keyword>
<evidence type="ECO:0000256" key="3">
    <source>
        <dbReference type="ARBA" id="ARBA00022801"/>
    </source>
</evidence>
<evidence type="ECO:0000256" key="1">
    <source>
        <dbReference type="ARBA" id="ARBA00011073"/>
    </source>
</evidence>
<dbReference type="PANTHER" id="PTHR43399">
    <property type="entry name" value="SUBTILISIN-RELATED"/>
    <property type="match status" value="1"/>
</dbReference>
<dbReference type="STRING" id="592026.GCWU0000282_000858"/>
<dbReference type="InterPro" id="IPR051048">
    <property type="entry name" value="Peptidase_S8/S53_subtilisin"/>
</dbReference>
<feature type="active site" description="Charge relay system" evidence="5">
    <location>
        <position position="120"/>
    </location>
</feature>
<feature type="active site" description="Charge relay system" evidence="5">
    <location>
        <position position="177"/>
    </location>
</feature>
<evidence type="ECO:0000256" key="5">
    <source>
        <dbReference type="PROSITE-ProRule" id="PRU01240"/>
    </source>
</evidence>
<reference evidence="9 10" key="1">
    <citation type="submission" date="2013-06" db="EMBL/GenBank/DDBJ databases">
        <authorList>
            <person name="Weinstock G."/>
            <person name="Sodergren E."/>
            <person name="Clifton S."/>
            <person name="Fulton L."/>
            <person name="Fulton B."/>
            <person name="Courtney L."/>
            <person name="Fronick C."/>
            <person name="Harrison M."/>
            <person name="Strong C."/>
            <person name="Farmer C."/>
            <person name="Delahaunty K."/>
            <person name="Markovic C."/>
            <person name="Hall O."/>
            <person name="Minx P."/>
            <person name="Tomlinson C."/>
            <person name="Mitreva M."/>
            <person name="Nelson J."/>
            <person name="Hou S."/>
            <person name="Wollam A."/>
            <person name="Pepin K.H."/>
            <person name="Johnson M."/>
            <person name="Bhonagiri V."/>
            <person name="Nash W.E."/>
            <person name="Warren W."/>
            <person name="Chinwalla A."/>
            <person name="Mardis E.R."/>
            <person name="Wilson R.K."/>
        </authorList>
    </citation>
    <scope>NUCLEOTIDE SEQUENCE [LARGE SCALE GENOMIC DNA]</scope>
    <source>
        <strain evidence="9 10">ATCC 51271</strain>
    </source>
</reference>
<gene>
    <name evidence="9" type="ORF">GCWU0000282_000858</name>
</gene>
<dbReference type="eggNOG" id="COG1404">
    <property type="taxonomic scope" value="Bacteria"/>
</dbReference>
<dbReference type="EMBL" id="ACIL03000007">
    <property type="protein sequence ID" value="ESL03693.1"/>
    <property type="molecule type" value="Genomic_DNA"/>
</dbReference>
<dbReference type="InterPro" id="IPR034204">
    <property type="entry name" value="PfSUB1-like_cat_dom"/>
</dbReference>
<dbReference type="CDD" id="cd07473">
    <property type="entry name" value="Peptidases_S8_Subtilisin_like"/>
    <property type="match status" value="1"/>
</dbReference>
<name>V2Y428_9FIRM</name>
<dbReference type="PROSITE" id="PS00136">
    <property type="entry name" value="SUBTILASE_ASP"/>
    <property type="match status" value="1"/>
</dbReference>
<feature type="region of interest" description="Disordered" evidence="7">
    <location>
        <begin position="435"/>
        <end position="483"/>
    </location>
</feature>
<dbReference type="InterPro" id="IPR023827">
    <property type="entry name" value="Peptidase_S8_Asp-AS"/>
</dbReference>
<evidence type="ECO:0000256" key="6">
    <source>
        <dbReference type="RuleBase" id="RU003355"/>
    </source>
</evidence>
<sequence length="566" mass="61742">MGNLKEEWMKINKILFAGILGFSLSIVAVAGTEKNMIYAQQKEVVYKAFAEKLTFSDKYFNYQWGMDNDGSLKYSEQVGGKLIKQPVTNVEAEKDVDIDLPEVRAKYSGGSKEVIVAIIDTGVDYNHEDLKDVLWVNKGEIPGNGIDDDGNGYIDDVNGWNFYDENNILYNGKTDTHGTHIAGTIIANINSTGIAGVAGNSRVKIMVIKALGGDDESGFTSGIVDAIHYAENMGATICNFSFGTENTDKYMEEAIRDSKMLFVVASGNGDADTGEGYNIDTKPMYPASYGYDNIISVANLQADGRLHISSNYSYNAVDIAAPGSRILSTIDSETFSSGYASGKLPTPYAYMTGTSMAAPFVAGTAALLYSEFPGITLSQVKESILSGVKSLPLLAGKVVTGGMLSADRAYTYAYNNYQNFLAANKKVEEAKKAEEIRKREEAKRAVEAKRAEEAKKANERKKSKAALGKTKKDSKKTSKGKAPSIKLSLTKAGKIRLKVSDKDKDILLVRYTAGHKSFSYFNKGKKGIKLALNTKNEKILKLKKGIYTFYAVDKKGNKTIRVVSIE</sequence>
<evidence type="ECO:0000313" key="10">
    <source>
        <dbReference type="Proteomes" id="UP000018227"/>
    </source>
</evidence>
<keyword evidence="2 5" id="KW-0645">Protease</keyword>
<organism evidence="9 10">
    <name type="scientific">Catonella morbi ATCC 51271</name>
    <dbReference type="NCBI Taxonomy" id="592026"/>
    <lineage>
        <taxon>Bacteria</taxon>
        <taxon>Bacillati</taxon>
        <taxon>Bacillota</taxon>
        <taxon>Clostridia</taxon>
        <taxon>Lachnospirales</taxon>
        <taxon>Lachnospiraceae</taxon>
        <taxon>Catonella</taxon>
    </lineage>
</organism>
<dbReference type="Pfam" id="PF00082">
    <property type="entry name" value="Peptidase_S8"/>
    <property type="match status" value="1"/>
</dbReference>
<dbReference type="SUPFAM" id="SSF52743">
    <property type="entry name" value="Subtilisin-like"/>
    <property type="match status" value="1"/>
</dbReference>
<evidence type="ECO:0000256" key="7">
    <source>
        <dbReference type="SAM" id="MobiDB-lite"/>
    </source>
</evidence>
<dbReference type="PANTHER" id="PTHR43399:SF4">
    <property type="entry name" value="CELL WALL-ASSOCIATED PROTEASE"/>
    <property type="match status" value="1"/>
</dbReference>
<keyword evidence="10" id="KW-1185">Reference proteome</keyword>
<feature type="compositionally biased region" description="Basic and acidic residues" evidence="7">
    <location>
        <begin position="435"/>
        <end position="457"/>
    </location>
</feature>
<proteinExistence type="inferred from homology"/>
<dbReference type="GO" id="GO:0004252">
    <property type="term" value="F:serine-type endopeptidase activity"/>
    <property type="evidence" value="ECO:0007669"/>
    <property type="project" value="UniProtKB-UniRule"/>
</dbReference>